<dbReference type="HOGENOM" id="CLU_3176342_0_0_1"/>
<keyword evidence="3" id="KW-1185">Reference proteome</keyword>
<evidence type="ECO:0000256" key="1">
    <source>
        <dbReference type="SAM" id="MobiDB-lite"/>
    </source>
</evidence>
<protein>
    <submittedName>
        <fullName evidence="2">Uncharacterized protein</fullName>
    </submittedName>
</protein>
<feature type="region of interest" description="Disordered" evidence="1">
    <location>
        <begin position="18"/>
        <end position="47"/>
    </location>
</feature>
<reference evidence="2" key="2">
    <citation type="submission" date="2018-08" db="UniProtKB">
        <authorList>
            <consortium name="EnsemblPlants"/>
        </authorList>
    </citation>
    <scope>IDENTIFICATION</scope>
    <source>
        <strain evidence="2">Yugu1</strain>
    </source>
</reference>
<name>K3XTV2_SETIT</name>
<dbReference type="EMBL" id="AGNK02002906">
    <property type="status" value="NOT_ANNOTATED_CDS"/>
    <property type="molecule type" value="Genomic_DNA"/>
</dbReference>
<dbReference type="InParanoid" id="K3XTV2"/>
<proteinExistence type="predicted"/>
<sequence>MQSVLLLLALPYSLPPHPLRNGAVRGAKNRGEGEEAKGAEELVRTGQ</sequence>
<organism evidence="2 3">
    <name type="scientific">Setaria italica</name>
    <name type="common">Foxtail millet</name>
    <name type="synonym">Panicum italicum</name>
    <dbReference type="NCBI Taxonomy" id="4555"/>
    <lineage>
        <taxon>Eukaryota</taxon>
        <taxon>Viridiplantae</taxon>
        <taxon>Streptophyta</taxon>
        <taxon>Embryophyta</taxon>
        <taxon>Tracheophyta</taxon>
        <taxon>Spermatophyta</taxon>
        <taxon>Magnoliopsida</taxon>
        <taxon>Liliopsida</taxon>
        <taxon>Poales</taxon>
        <taxon>Poaceae</taxon>
        <taxon>PACMAD clade</taxon>
        <taxon>Panicoideae</taxon>
        <taxon>Panicodae</taxon>
        <taxon>Paniceae</taxon>
        <taxon>Cenchrinae</taxon>
        <taxon>Setaria</taxon>
    </lineage>
</organism>
<evidence type="ECO:0000313" key="3">
    <source>
        <dbReference type="Proteomes" id="UP000004995"/>
    </source>
</evidence>
<accession>K3XTV2</accession>
<dbReference type="AlphaFoldDB" id="K3XTV2"/>
<evidence type="ECO:0000313" key="2">
    <source>
        <dbReference type="EnsemblPlants" id="KQL04685"/>
    </source>
</evidence>
<dbReference type="Gramene" id="KQL04685">
    <property type="protein sequence ID" value="KQL04685"/>
    <property type="gene ID" value="SETIT_005359mg"/>
</dbReference>
<dbReference type="EnsemblPlants" id="KQL04685">
    <property type="protein sequence ID" value="KQL04685"/>
    <property type="gene ID" value="SETIT_005359mg"/>
</dbReference>
<reference evidence="3" key="1">
    <citation type="journal article" date="2012" name="Nat. Biotechnol.">
        <title>Reference genome sequence of the model plant Setaria.</title>
        <authorList>
            <person name="Bennetzen J.L."/>
            <person name="Schmutz J."/>
            <person name="Wang H."/>
            <person name="Percifield R."/>
            <person name="Hawkins J."/>
            <person name="Pontaroli A.C."/>
            <person name="Estep M."/>
            <person name="Feng L."/>
            <person name="Vaughn J.N."/>
            <person name="Grimwood J."/>
            <person name="Jenkins J."/>
            <person name="Barry K."/>
            <person name="Lindquist E."/>
            <person name="Hellsten U."/>
            <person name="Deshpande S."/>
            <person name="Wang X."/>
            <person name="Wu X."/>
            <person name="Mitros T."/>
            <person name="Triplett J."/>
            <person name="Yang X."/>
            <person name="Ye C.Y."/>
            <person name="Mauro-Herrera M."/>
            <person name="Wang L."/>
            <person name="Li P."/>
            <person name="Sharma M."/>
            <person name="Sharma R."/>
            <person name="Ronald P.C."/>
            <person name="Panaud O."/>
            <person name="Kellogg E.A."/>
            <person name="Brutnell T.P."/>
            <person name="Doust A.N."/>
            <person name="Tuskan G.A."/>
            <person name="Rokhsar D."/>
            <person name="Devos K.M."/>
        </authorList>
    </citation>
    <scope>NUCLEOTIDE SEQUENCE [LARGE SCALE GENOMIC DNA]</scope>
    <source>
        <strain evidence="3">cv. Yugu1</strain>
    </source>
</reference>
<feature type="compositionally biased region" description="Basic and acidic residues" evidence="1">
    <location>
        <begin position="29"/>
        <end position="47"/>
    </location>
</feature>
<dbReference type="Proteomes" id="UP000004995">
    <property type="component" value="Unassembled WGS sequence"/>
</dbReference>